<accession>A0A062XUL3</accession>
<comment type="caution">
    <text evidence="1">The sequence shown here is derived from an EMBL/GenBank/DDBJ whole genome shotgun (WGS) entry which is preliminary data.</text>
</comment>
<reference evidence="1 2" key="1">
    <citation type="submission" date="2014-04" db="EMBL/GenBank/DDBJ databases">
        <title>The Genome Sequence of Thermoanaerobaculum aquaticum MP-01, The First Cultivated Group 23 Acidobacterium.</title>
        <authorList>
            <person name="Stamps B.W."/>
            <person name="Losey N.A."/>
            <person name="Lawson P.A."/>
            <person name="Stevenson B.S."/>
        </authorList>
    </citation>
    <scope>NUCLEOTIDE SEQUENCE [LARGE SCALE GENOMIC DNA]</scope>
    <source>
        <strain evidence="1 2">MP-01</strain>
    </source>
</reference>
<keyword evidence="2" id="KW-1185">Reference proteome</keyword>
<protein>
    <submittedName>
        <fullName evidence="1">Uncharacterized protein</fullName>
    </submittedName>
</protein>
<name>A0A062XUL3_9BACT</name>
<dbReference type="OrthoDB" id="9554444at2"/>
<dbReference type="STRING" id="1312852.EG19_08085"/>
<proteinExistence type="predicted"/>
<organism evidence="1 2">
    <name type="scientific">Thermoanaerobaculum aquaticum</name>
    <dbReference type="NCBI Taxonomy" id="1312852"/>
    <lineage>
        <taxon>Bacteria</taxon>
        <taxon>Pseudomonadati</taxon>
        <taxon>Acidobacteriota</taxon>
        <taxon>Thermoanaerobaculia</taxon>
        <taxon>Thermoanaerobaculales</taxon>
        <taxon>Thermoanaerobaculaceae</taxon>
        <taxon>Thermoanaerobaculum</taxon>
    </lineage>
</organism>
<dbReference type="RefSeq" id="WP_038050314.1">
    <property type="nucleotide sequence ID" value="NZ_JMFG01000035.1"/>
</dbReference>
<sequence>MRSEQRRKLARKRWPIRRYALGEEPGEDLSATTTPEERVAMMWELAATAWRLSGKKFPNYPRRKAPIKIIRLPR</sequence>
<evidence type="ECO:0000313" key="2">
    <source>
        <dbReference type="Proteomes" id="UP000027284"/>
    </source>
</evidence>
<gene>
    <name evidence="1" type="ORF">EG19_08085</name>
</gene>
<dbReference type="Proteomes" id="UP000027284">
    <property type="component" value="Unassembled WGS sequence"/>
</dbReference>
<dbReference type="EMBL" id="JMFG01000035">
    <property type="protein sequence ID" value="KDA53064.1"/>
    <property type="molecule type" value="Genomic_DNA"/>
</dbReference>
<dbReference type="AlphaFoldDB" id="A0A062XUL3"/>
<evidence type="ECO:0000313" key="1">
    <source>
        <dbReference type="EMBL" id="KDA53064.1"/>
    </source>
</evidence>